<feature type="disulfide bond" evidence="11">
    <location>
        <begin position="343"/>
        <end position="404"/>
    </location>
</feature>
<dbReference type="GO" id="GO:0004252">
    <property type="term" value="F:serine-type endopeptidase activity"/>
    <property type="evidence" value="ECO:0007669"/>
    <property type="project" value="TreeGrafter"/>
</dbReference>
<organism evidence="13 14">
    <name type="scientific">Opisthocomus hoazin</name>
    <name type="common">Hoatzin</name>
    <name type="synonym">Phasianus hoazin</name>
    <dbReference type="NCBI Taxonomy" id="30419"/>
    <lineage>
        <taxon>Eukaryota</taxon>
        <taxon>Metazoa</taxon>
        <taxon>Chordata</taxon>
        <taxon>Craniata</taxon>
        <taxon>Vertebrata</taxon>
        <taxon>Euteleostomi</taxon>
        <taxon>Archelosauria</taxon>
        <taxon>Archosauria</taxon>
        <taxon>Dinosauria</taxon>
        <taxon>Saurischia</taxon>
        <taxon>Theropoda</taxon>
        <taxon>Coelurosauria</taxon>
        <taxon>Aves</taxon>
        <taxon>Neognathae</taxon>
        <taxon>Neoaves</taxon>
        <taxon>Opisthocomiformes</taxon>
        <taxon>Opisthocomidae</taxon>
        <taxon>Opisthocomus</taxon>
    </lineage>
</organism>
<feature type="disulfide bond" evidence="11">
    <location>
        <begin position="39"/>
        <end position="100"/>
    </location>
</feature>
<evidence type="ECO:0000256" key="10">
    <source>
        <dbReference type="ARBA" id="ARBA00069168"/>
    </source>
</evidence>
<gene>
    <name evidence="13" type="ORF">N306_01857</name>
</gene>
<dbReference type="PhylomeDB" id="A0A091VYR3"/>
<keyword evidence="3" id="KW-0732">Signal</keyword>
<dbReference type="Pfam" id="PF00530">
    <property type="entry name" value="SRCR"/>
    <property type="match status" value="4"/>
</dbReference>
<feature type="domain" description="SRCR" evidence="12">
    <location>
        <begin position="305"/>
        <end position="405"/>
    </location>
</feature>
<evidence type="ECO:0000256" key="6">
    <source>
        <dbReference type="ARBA" id="ARBA00023170"/>
    </source>
</evidence>
<comment type="function">
    <text evidence="8">Binds to extracellular matrix proteins. Binds to pathogen-associated molecular patterns (PAMPs) present on the cell walls of Gram-positive and Gram-negative bacteria and fungi, behaving as a pattern recognition receptor (PRR). Induces bacterial and fungal aggregation and subsequent inhibition of PAMP-induced cytokine release. Does not possess intrinsic bactericidal activity. May play a role in the innate defense and homeostasis of certain epithelial surfaces.</text>
</comment>
<comment type="subunit">
    <text evidence="9">Interacts with LGALS1 and laminin.</text>
</comment>
<comment type="subcellular location">
    <subcellularLocation>
        <location evidence="1">Secreted</location>
    </subcellularLocation>
</comment>
<feature type="disulfide bond" evidence="11">
    <location>
        <begin position="374"/>
        <end position="384"/>
    </location>
</feature>
<evidence type="ECO:0000256" key="9">
    <source>
        <dbReference type="ARBA" id="ARBA00064153"/>
    </source>
</evidence>
<dbReference type="FunFam" id="3.10.250.10:FF:000001">
    <property type="entry name" value="Lysyl oxidase 4 isoform X1"/>
    <property type="match status" value="1"/>
</dbReference>
<dbReference type="PROSITE" id="PS50287">
    <property type="entry name" value="SRCR_2"/>
    <property type="match status" value="4"/>
</dbReference>
<dbReference type="FunFam" id="3.10.250.10:FF:000006">
    <property type="entry name" value="neurotrypsin isoform X2"/>
    <property type="match status" value="1"/>
</dbReference>
<keyword evidence="6" id="KW-0675">Receptor</keyword>
<evidence type="ECO:0000256" key="4">
    <source>
        <dbReference type="ARBA" id="ARBA00022737"/>
    </source>
</evidence>
<reference evidence="13 14" key="1">
    <citation type="submission" date="2014-04" db="EMBL/GenBank/DDBJ databases">
        <title>Genome evolution of avian class.</title>
        <authorList>
            <person name="Zhang G."/>
            <person name="Li C."/>
        </authorList>
    </citation>
    <scope>NUCLEOTIDE SEQUENCE [LARGE SCALE GENOMIC DNA]</scope>
    <source>
        <strain evidence="13">BGI_N306</strain>
    </source>
</reference>
<feature type="disulfide bond" evidence="11">
    <location>
        <begin position="222"/>
        <end position="286"/>
    </location>
</feature>
<evidence type="ECO:0000256" key="7">
    <source>
        <dbReference type="ARBA" id="ARBA00023180"/>
    </source>
</evidence>
<dbReference type="FunFam" id="3.10.250.10:FF:000007">
    <property type="entry name" value="Soluble scavenger receptor cysteine-rich domain-containing protein SSC5D"/>
    <property type="match status" value="2"/>
</dbReference>
<evidence type="ECO:0000259" key="12">
    <source>
        <dbReference type="PROSITE" id="PS50287"/>
    </source>
</evidence>
<feature type="disulfide bond" evidence="11">
    <location>
        <begin position="330"/>
        <end position="394"/>
    </location>
</feature>
<evidence type="ECO:0000256" key="3">
    <source>
        <dbReference type="ARBA" id="ARBA00022729"/>
    </source>
</evidence>
<dbReference type="PROSITE" id="PS00420">
    <property type="entry name" value="SRCR_1"/>
    <property type="match status" value="4"/>
</dbReference>
<dbReference type="AlphaFoldDB" id="A0A091VYR3"/>
<keyword evidence="7" id="KW-0325">Glycoprotein</keyword>
<dbReference type="PRINTS" id="PR00258">
    <property type="entry name" value="SPERACTRCPTR"/>
</dbReference>
<evidence type="ECO:0000256" key="5">
    <source>
        <dbReference type="ARBA" id="ARBA00023157"/>
    </source>
</evidence>
<name>A0A091VYR3_OPIHO</name>
<evidence type="ECO:0000256" key="1">
    <source>
        <dbReference type="ARBA" id="ARBA00004613"/>
    </source>
</evidence>
<accession>A0A091VYR3</accession>
<dbReference type="EMBL" id="KK734386">
    <property type="protein sequence ID" value="KFR07653.1"/>
    <property type="molecule type" value="Genomic_DNA"/>
</dbReference>
<feature type="disulfide bond" evidence="11">
    <location>
        <begin position="266"/>
        <end position="276"/>
    </location>
</feature>
<sequence length="544" mass="58866">IRLVDGPNRCSGRVEVLHKDVWGTVCDDLWDLREARVVCRQLGCGTAVSAPWNSKYGEGKGQIWLSDVNCTGTEASLAECRAKPWGDNICNHVEDASVECSEKLHHNFWTSSNLQSWERTQDTLPPLTTSMLIVFSIQLFVSSQKLGREPLTGVCDEQRQYGALWEILLSPGDMGLVSKFIPCLFLAGTEIPEPGPIRLVGGPNRCAGRVEVLHEEQWGSVCHDSWDLNDAQVVCKQLGCGDAVLAPTKATFGQGSDTIWLDDVNCTGTEAALSECPARPWGDHNCYHKEDASAICAGITVSTSVRLVGGPNRCSGRVEVLHKDVWGTVCDDQWDLREAKVVCRQLGCGTAVSALPESKYGEGKGQIWLSDVNCTGTEASLTECEAKPWGDNICNHVEDASVECSASAEQSSFPQVVGSMGCSLNIFFPGIGADVDIPDDGPIRLVDGPNKCAGRVEVLHESRWGSVCDDQWDMKDAKVVCKQVGCGSPLSAPGDARYGRGPDIIWLDDVECDGTEESISDCQARPWGEHNCYHGEDASVVCAG</sequence>
<dbReference type="SUPFAM" id="SSF56487">
    <property type="entry name" value="SRCR-like"/>
    <property type="match status" value="4"/>
</dbReference>
<dbReference type="GO" id="GO:0005886">
    <property type="term" value="C:plasma membrane"/>
    <property type="evidence" value="ECO:0007669"/>
    <property type="project" value="TreeGrafter"/>
</dbReference>
<dbReference type="InterPro" id="IPR001190">
    <property type="entry name" value="SRCR"/>
</dbReference>
<feature type="disulfide bond" evidence="11">
    <location>
        <begin position="468"/>
        <end position="532"/>
    </location>
</feature>
<evidence type="ECO:0000256" key="11">
    <source>
        <dbReference type="PROSITE-ProRule" id="PRU00196"/>
    </source>
</evidence>
<dbReference type="GO" id="GO:0005615">
    <property type="term" value="C:extracellular space"/>
    <property type="evidence" value="ECO:0007669"/>
    <property type="project" value="TreeGrafter"/>
</dbReference>
<dbReference type="STRING" id="30419.A0A091VYR3"/>
<keyword evidence="14" id="KW-1185">Reference proteome</keyword>
<feature type="non-terminal residue" evidence="13">
    <location>
        <position position="1"/>
    </location>
</feature>
<dbReference type="PANTHER" id="PTHR48071">
    <property type="entry name" value="SRCR DOMAIN-CONTAINING PROTEIN"/>
    <property type="match status" value="1"/>
</dbReference>
<evidence type="ECO:0000313" key="13">
    <source>
        <dbReference type="EMBL" id="KFR07653.1"/>
    </source>
</evidence>
<feature type="disulfide bond" evidence="11">
    <location>
        <begin position="26"/>
        <end position="90"/>
    </location>
</feature>
<dbReference type="PANTHER" id="PTHR48071:SF15">
    <property type="entry name" value="SRCR DOMAIN-CONTAINING PROTEIN"/>
    <property type="match status" value="1"/>
</dbReference>
<keyword evidence="2" id="KW-0964">Secreted</keyword>
<dbReference type="InterPro" id="IPR036772">
    <property type="entry name" value="SRCR-like_dom_sf"/>
</dbReference>
<feature type="domain" description="SRCR" evidence="12">
    <location>
        <begin position="443"/>
        <end position="543"/>
    </location>
</feature>
<feature type="disulfide bond" evidence="11">
    <location>
        <begin position="512"/>
        <end position="522"/>
    </location>
</feature>
<protein>
    <recommendedName>
        <fullName evidence="10">Soluble scavenger receptor cysteine-rich domain-containing protein SSC5D</fullName>
    </recommendedName>
</protein>
<proteinExistence type="predicted"/>
<evidence type="ECO:0000256" key="2">
    <source>
        <dbReference type="ARBA" id="ARBA00022525"/>
    </source>
</evidence>
<feature type="disulfide bond" evidence="11">
    <location>
        <begin position="235"/>
        <end position="296"/>
    </location>
</feature>
<feature type="non-terminal residue" evidence="13">
    <location>
        <position position="544"/>
    </location>
</feature>
<keyword evidence="5 11" id="KW-1015">Disulfide bond</keyword>
<feature type="domain" description="SRCR" evidence="12">
    <location>
        <begin position="1"/>
        <end position="101"/>
    </location>
</feature>
<feature type="domain" description="SRCR" evidence="12">
    <location>
        <begin position="197"/>
        <end position="297"/>
    </location>
</feature>
<dbReference type="Gene3D" id="3.10.250.10">
    <property type="entry name" value="SRCR-like domain"/>
    <property type="match status" value="4"/>
</dbReference>
<dbReference type="GO" id="GO:0031638">
    <property type="term" value="P:zymogen activation"/>
    <property type="evidence" value="ECO:0007669"/>
    <property type="project" value="TreeGrafter"/>
</dbReference>
<evidence type="ECO:0000256" key="8">
    <source>
        <dbReference type="ARBA" id="ARBA00058074"/>
    </source>
</evidence>
<evidence type="ECO:0000313" key="14">
    <source>
        <dbReference type="Proteomes" id="UP000053605"/>
    </source>
</evidence>
<dbReference type="SMART" id="SM00202">
    <property type="entry name" value="SR"/>
    <property type="match status" value="4"/>
</dbReference>
<keyword evidence="4" id="KW-0677">Repeat</keyword>
<dbReference type="Proteomes" id="UP000053605">
    <property type="component" value="Unassembled WGS sequence"/>
</dbReference>
<feature type="disulfide bond" evidence="11">
    <location>
        <begin position="70"/>
        <end position="80"/>
    </location>
</feature>
<feature type="disulfide bond" evidence="11">
    <location>
        <begin position="481"/>
        <end position="542"/>
    </location>
</feature>